<feature type="region of interest" description="Disordered" evidence="4">
    <location>
        <begin position="583"/>
        <end position="602"/>
    </location>
</feature>
<reference evidence="7 8" key="1">
    <citation type="submission" date="2016-12" db="EMBL/GenBank/DDBJ databases">
        <authorList>
            <person name="Song W.-J."/>
            <person name="Kurnit D.M."/>
        </authorList>
    </citation>
    <scope>NUCLEOTIDE SEQUENCE [LARGE SCALE GENOMIC DNA]</scope>
    <source>
        <strain evidence="7 8">175</strain>
    </source>
</reference>
<accession>A0A1Y6D5E4</accession>
<evidence type="ECO:0000256" key="5">
    <source>
        <dbReference type="SAM" id="SignalP"/>
    </source>
</evidence>
<keyword evidence="8" id="KW-1185">Reference proteome</keyword>
<dbReference type="AlphaFoldDB" id="A0A1Y6D5E4"/>
<proteinExistence type="predicted"/>
<evidence type="ECO:0000313" key="7">
    <source>
        <dbReference type="EMBL" id="SMF96083.1"/>
    </source>
</evidence>
<keyword evidence="3 5" id="KW-0732">Signal</keyword>
<dbReference type="OrthoDB" id="9180090at2"/>
<feature type="chain" id="PRO_5012825484" description="Carbohydrate-binding module family 96 domain-containing protein" evidence="5">
    <location>
        <begin position="26"/>
        <end position="710"/>
    </location>
</feature>
<evidence type="ECO:0000259" key="6">
    <source>
        <dbReference type="Pfam" id="PF24517"/>
    </source>
</evidence>
<evidence type="ECO:0000256" key="3">
    <source>
        <dbReference type="ARBA" id="ARBA00022729"/>
    </source>
</evidence>
<feature type="domain" description="Carbohydrate-binding module family 96" evidence="6">
    <location>
        <begin position="27"/>
        <end position="178"/>
    </location>
</feature>
<feature type="signal peptide" evidence="5">
    <location>
        <begin position="1"/>
        <end position="25"/>
    </location>
</feature>
<comment type="subcellular location">
    <subcellularLocation>
        <location evidence="1">Secreted</location>
    </subcellularLocation>
</comment>
<dbReference type="GO" id="GO:0005576">
    <property type="term" value="C:extracellular region"/>
    <property type="evidence" value="ECO:0007669"/>
    <property type="project" value="UniProtKB-SubCell"/>
</dbReference>
<evidence type="ECO:0000313" key="8">
    <source>
        <dbReference type="Proteomes" id="UP000192923"/>
    </source>
</evidence>
<dbReference type="RefSeq" id="WP_085214860.1">
    <property type="nucleotide sequence ID" value="NZ_FXAM01000001.1"/>
</dbReference>
<protein>
    <recommendedName>
        <fullName evidence="6">Carbohydrate-binding module family 96 domain-containing protein</fullName>
    </recommendedName>
</protein>
<organism evidence="7 8">
    <name type="scientific">Methylomagnum ishizawai</name>
    <dbReference type="NCBI Taxonomy" id="1760988"/>
    <lineage>
        <taxon>Bacteria</taxon>
        <taxon>Pseudomonadati</taxon>
        <taxon>Pseudomonadota</taxon>
        <taxon>Gammaproteobacteria</taxon>
        <taxon>Methylococcales</taxon>
        <taxon>Methylococcaceae</taxon>
        <taxon>Methylomagnum</taxon>
    </lineage>
</organism>
<dbReference type="InterPro" id="IPR055372">
    <property type="entry name" value="CBM96"/>
</dbReference>
<dbReference type="EMBL" id="FXAM01000001">
    <property type="protein sequence ID" value="SMF96083.1"/>
    <property type="molecule type" value="Genomic_DNA"/>
</dbReference>
<dbReference type="STRING" id="1760988.SAMN02949497_3466"/>
<evidence type="ECO:0000256" key="1">
    <source>
        <dbReference type="ARBA" id="ARBA00004613"/>
    </source>
</evidence>
<dbReference type="NCBIfam" id="NF033679">
    <property type="entry name" value="DNRLRE_dom"/>
    <property type="match status" value="1"/>
</dbReference>
<keyword evidence="2" id="KW-0964">Secreted</keyword>
<dbReference type="Proteomes" id="UP000192923">
    <property type="component" value="Unassembled WGS sequence"/>
</dbReference>
<sequence>MKLQSTPLRAVLALTGFLPTTAVHAFTAPVVADTFIQSNNPTSTGGTGTLLKVIASGGIVNKTLLRFDLSGLPATLTSADIAKATLVLFANNATTSGPLVVEPITSSWNEATATYTTAPTVGSAIGTTTNPSTNGYVTLDVTAEVGNWVDGVANDGLMIEPGAATMGVTLDSKESTGTSHPAYIEIALKSGGVTSVGATAPLSATGSTTPTIALTGIVDDTHVSDSLTLTGGSIDSVVIGGSAQAAGHFTTLTATGGFLNDVTIGNATPAAGSFTSLTASSGFLNGVIIGGSTQAAGSFTTLTATGGFLNGVTIGGSTQAAGSFTTLTATGGFLNGVTIGNATPAAGSFSSLGVGTTTPDASAALEIASTTKGLLPPRMTTAQRTAIATPATGLVVYDTDLSALQLYNGSAWAGLGGTSGVTSINVSSPLTKTGSSTAPTIGLGTVGVTNGGTGATSLTGYVKGNGSGAMTATTSISGSDVSGNISGNAANVTGTVAVTHGGTGATSLTGYVKGNGSGAMTAAASIPGSDVSGNISGNAANVTGTVAVTNGGTGANTAAGARSNLGLGNVATLNTNSSTSQFLRGDGSWATPPSGGSSATFSNPGAVSANVTLGTGMTDIASFTVASNAIVTITLATTISNVGREIAITDNSNNVITSLWMVGTPTTIDGNVALTAVLPSSGTTTYKLRGFAATTSSVTVSSYTIRKVEF</sequence>
<dbReference type="Pfam" id="PF24517">
    <property type="entry name" value="CBM96"/>
    <property type="match status" value="1"/>
</dbReference>
<gene>
    <name evidence="7" type="ORF">SAMN02949497_3466</name>
</gene>
<evidence type="ECO:0000256" key="2">
    <source>
        <dbReference type="ARBA" id="ARBA00022525"/>
    </source>
</evidence>
<evidence type="ECO:0000256" key="4">
    <source>
        <dbReference type="SAM" id="MobiDB-lite"/>
    </source>
</evidence>
<name>A0A1Y6D5E4_9GAMM</name>